<keyword evidence="2" id="KW-1185">Reference proteome</keyword>
<protein>
    <submittedName>
        <fullName evidence="1">Uncharacterized protein</fullName>
    </submittedName>
</protein>
<sequence>MLSLRDGNAIETLLMTAQINADLVNHPVPLTTEPSTSLVRFKTDACKSIINSILHYKDYDSHKNAHKDFQKRFVDNRSFYDRFWFRDDLRTSVAEHKNILQNILPEINLEDAIKASYNCRQSLNRQFLCLLRSRTNMTISQNKMHVDTVQSYAMDKTILYMEERDGSMLS</sequence>
<organism evidence="1 2">
    <name type="scientific">Trichonephila clavipes</name>
    <name type="common">Golden silk orbweaver</name>
    <name type="synonym">Nephila clavipes</name>
    <dbReference type="NCBI Taxonomy" id="2585209"/>
    <lineage>
        <taxon>Eukaryota</taxon>
        <taxon>Metazoa</taxon>
        <taxon>Ecdysozoa</taxon>
        <taxon>Arthropoda</taxon>
        <taxon>Chelicerata</taxon>
        <taxon>Arachnida</taxon>
        <taxon>Araneae</taxon>
        <taxon>Araneomorphae</taxon>
        <taxon>Entelegynae</taxon>
        <taxon>Araneoidea</taxon>
        <taxon>Nephilidae</taxon>
        <taxon>Trichonephila</taxon>
    </lineage>
</organism>
<gene>
    <name evidence="1" type="primary">NCL1_09779</name>
    <name evidence="1" type="ORF">TNCV_4593401</name>
</gene>
<comment type="caution">
    <text evidence="1">The sequence shown here is derived from an EMBL/GenBank/DDBJ whole genome shotgun (WGS) entry which is preliminary data.</text>
</comment>
<dbReference type="AlphaFoldDB" id="A0A8X6WEV2"/>
<evidence type="ECO:0000313" key="1">
    <source>
        <dbReference type="EMBL" id="GFY33628.1"/>
    </source>
</evidence>
<dbReference type="EMBL" id="BMAU01021418">
    <property type="protein sequence ID" value="GFY33628.1"/>
    <property type="molecule type" value="Genomic_DNA"/>
</dbReference>
<proteinExistence type="predicted"/>
<name>A0A8X6WEV2_TRICX</name>
<accession>A0A8X6WEV2</accession>
<evidence type="ECO:0000313" key="2">
    <source>
        <dbReference type="Proteomes" id="UP000887159"/>
    </source>
</evidence>
<reference evidence="1" key="1">
    <citation type="submission" date="2020-08" db="EMBL/GenBank/DDBJ databases">
        <title>Multicomponent nature underlies the extraordinary mechanical properties of spider dragline silk.</title>
        <authorList>
            <person name="Kono N."/>
            <person name="Nakamura H."/>
            <person name="Mori M."/>
            <person name="Yoshida Y."/>
            <person name="Ohtoshi R."/>
            <person name="Malay A.D."/>
            <person name="Moran D.A.P."/>
            <person name="Tomita M."/>
            <person name="Numata K."/>
            <person name="Arakawa K."/>
        </authorList>
    </citation>
    <scope>NUCLEOTIDE SEQUENCE</scope>
</reference>
<dbReference type="Proteomes" id="UP000887159">
    <property type="component" value="Unassembled WGS sequence"/>
</dbReference>